<keyword evidence="1" id="KW-1133">Transmembrane helix</keyword>
<feature type="transmembrane region" description="Helical" evidence="1">
    <location>
        <begin position="174"/>
        <end position="195"/>
    </location>
</feature>
<dbReference type="Proteomes" id="UP000255233">
    <property type="component" value="Unassembled WGS sequence"/>
</dbReference>
<dbReference type="EMBL" id="UGVL01000001">
    <property type="protein sequence ID" value="SUE33118.1"/>
    <property type="molecule type" value="Genomic_DNA"/>
</dbReference>
<dbReference type="OrthoDB" id="371078at2"/>
<dbReference type="GO" id="GO:0005886">
    <property type="term" value="C:plasma membrane"/>
    <property type="evidence" value="ECO:0007669"/>
    <property type="project" value="TreeGrafter"/>
</dbReference>
<dbReference type="InterPro" id="IPR005642">
    <property type="entry name" value="LysO"/>
</dbReference>
<keyword evidence="1" id="KW-0812">Transmembrane</keyword>
<feature type="transmembrane region" description="Helical" evidence="1">
    <location>
        <begin position="27"/>
        <end position="45"/>
    </location>
</feature>
<dbReference type="PANTHER" id="PTHR35804">
    <property type="entry name" value="LYSINE EXPORTER LYSO"/>
    <property type="match status" value="1"/>
</dbReference>
<evidence type="ECO:0000313" key="3">
    <source>
        <dbReference type="Proteomes" id="UP000255233"/>
    </source>
</evidence>
<dbReference type="RefSeq" id="WP_051214383.1">
    <property type="nucleotide sequence ID" value="NZ_UGVL01000001.1"/>
</dbReference>
<gene>
    <name evidence="2" type="ORF">NCTC11190_00313</name>
</gene>
<feature type="transmembrane region" description="Helical" evidence="1">
    <location>
        <begin position="57"/>
        <end position="79"/>
    </location>
</feature>
<keyword evidence="3" id="KW-1185">Reference proteome</keyword>
<accession>A0A379MNF3</accession>
<reference evidence="2 3" key="1">
    <citation type="submission" date="2018-06" db="EMBL/GenBank/DDBJ databases">
        <authorList>
            <consortium name="Pathogen Informatics"/>
            <person name="Doyle S."/>
        </authorList>
    </citation>
    <scope>NUCLEOTIDE SEQUENCE [LARGE SCALE GENOMIC DNA]</scope>
    <source>
        <strain evidence="2 3">NCTC11190</strain>
    </source>
</reference>
<evidence type="ECO:0000256" key="1">
    <source>
        <dbReference type="SAM" id="Phobius"/>
    </source>
</evidence>
<keyword evidence="1" id="KW-0472">Membrane</keyword>
<feature type="transmembrane region" description="Helical" evidence="1">
    <location>
        <begin position="111"/>
        <end position="134"/>
    </location>
</feature>
<organism evidence="2 3">
    <name type="scientific">Rikenella microfusus</name>
    <dbReference type="NCBI Taxonomy" id="28139"/>
    <lineage>
        <taxon>Bacteria</taxon>
        <taxon>Pseudomonadati</taxon>
        <taxon>Bacteroidota</taxon>
        <taxon>Bacteroidia</taxon>
        <taxon>Bacteroidales</taxon>
        <taxon>Rikenellaceae</taxon>
        <taxon>Rikenella</taxon>
    </lineage>
</organism>
<dbReference type="STRING" id="880526.GCA_000427365_01130"/>
<protein>
    <submittedName>
        <fullName evidence="2">Membrane protein of uncharacterized function (DUF340)</fullName>
    </submittedName>
</protein>
<dbReference type="GO" id="GO:0015661">
    <property type="term" value="F:L-lysine efflux transmembrane transporter activity"/>
    <property type="evidence" value="ECO:0007669"/>
    <property type="project" value="InterPro"/>
</dbReference>
<dbReference type="PANTHER" id="PTHR35804:SF1">
    <property type="entry name" value="LYSINE EXPORTER LYSO"/>
    <property type="match status" value="1"/>
</dbReference>
<dbReference type="Pfam" id="PF03956">
    <property type="entry name" value="Lys_export"/>
    <property type="match status" value="1"/>
</dbReference>
<name>A0A379MNF3_9BACT</name>
<feature type="transmembrane region" description="Helical" evidence="1">
    <location>
        <begin position="140"/>
        <end position="162"/>
    </location>
</feature>
<sequence>MLKIFAAMCLGVAAGWLTRRLPHPRRVAGKAVTGAILILMILLGAEVGGNDLVLRHFASIGLTALLLGAGAVGGVLLAAKVLWRYSFRKVAPKTPEPGAATGETSSGGARFSLVIVGTFALGIVLGICTPAARWTASWPLALWALYLLMLAVGITIGSDTATLRSVVRQPGRSLLVPLATLLGSWAGVSLVWGLLQLAGGRPMLWSDAMAVGSGQGYYSLSGVLLAELRGPEIGTIGLLANITREMLTVVGAAWMAKRFSPLGPICSGGATTMDVSLPGIIRYCGPQYLALAVLQGVIADLSVPFMVPFFAGLAS</sequence>
<proteinExistence type="predicted"/>
<evidence type="ECO:0000313" key="2">
    <source>
        <dbReference type="EMBL" id="SUE33118.1"/>
    </source>
</evidence>
<dbReference type="AlphaFoldDB" id="A0A379MNF3"/>